<keyword evidence="2" id="KW-0808">Transferase</keyword>
<dbReference type="eggNOG" id="arCOG01631">
    <property type="taxonomic scope" value="Archaea"/>
</dbReference>
<reference evidence="5 6" key="1">
    <citation type="journal article" date="2007" name="Archaea">
        <title>The genome of Hyperthermus butylicus: a sulfur-reducing, peptide fermenting, neutrophilic Crenarchaeote growing up to 108 degrees C.</title>
        <authorList>
            <person name="Brugger K."/>
            <person name="Chen L."/>
            <person name="Stark M."/>
            <person name="Zibat A."/>
            <person name="Redder P."/>
            <person name="Ruepp A."/>
            <person name="Awayez M."/>
            <person name="She Q."/>
            <person name="Garrett R.A."/>
            <person name="Klenk H.P."/>
        </authorList>
    </citation>
    <scope>NUCLEOTIDE SEQUENCE [LARGE SCALE GENOMIC DNA]</scope>
    <source>
        <strain evidence="6">DSM 5456 / JCM 9403 / PLM1-5</strain>
    </source>
</reference>
<dbReference type="OrthoDB" id="6027at2157"/>
<dbReference type="SUPFAM" id="SSF53335">
    <property type="entry name" value="S-adenosyl-L-methionine-dependent methyltransferases"/>
    <property type="match status" value="1"/>
</dbReference>
<organism evidence="5 6">
    <name type="scientific">Hyperthermus butylicus (strain DSM 5456 / JCM 9403 / PLM1-5)</name>
    <dbReference type="NCBI Taxonomy" id="415426"/>
    <lineage>
        <taxon>Archaea</taxon>
        <taxon>Thermoproteota</taxon>
        <taxon>Thermoprotei</taxon>
        <taxon>Desulfurococcales</taxon>
        <taxon>Pyrodictiaceae</taxon>
        <taxon>Hyperthermus</taxon>
    </lineage>
</organism>
<evidence type="ECO:0000256" key="1">
    <source>
        <dbReference type="ARBA" id="ARBA00022603"/>
    </source>
</evidence>
<evidence type="ECO:0000313" key="5">
    <source>
        <dbReference type="EMBL" id="ABM81106.1"/>
    </source>
</evidence>
<evidence type="ECO:0000256" key="2">
    <source>
        <dbReference type="ARBA" id="ARBA00022679"/>
    </source>
</evidence>
<dbReference type="GO" id="GO:0032259">
    <property type="term" value="P:methylation"/>
    <property type="evidence" value="ECO:0007669"/>
    <property type="project" value="UniProtKB-KW"/>
</dbReference>
<dbReference type="CDD" id="cd02440">
    <property type="entry name" value="AdoMet_MTases"/>
    <property type="match status" value="1"/>
</dbReference>
<evidence type="ECO:0000256" key="3">
    <source>
        <dbReference type="ARBA" id="ARBA00022691"/>
    </source>
</evidence>
<dbReference type="STRING" id="415426.Hbut_1276"/>
<keyword evidence="6" id="KW-1185">Reference proteome</keyword>
<dbReference type="Gene3D" id="3.40.50.150">
    <property type="entry name" value="Vaccinia Virus protein VP39"/>
    <property type="match status" value="1"/>
</dbReference>
<evidence type="ECO:0000259" key="4">
    <source>
        <dbReference type="Pfam" id="PF13649"/>
    </source>
</evidence>
<dbReference type="Proteomes" id="UP000002593">
    <property type="component" value="Chromosome"/>
</dbReference>
<feature type="domain" description="Methyltransferase" evidence="4">
    <location>
        <begin position="32"/>
        <end position="106"/>
    </location>
</feature>
<dbReference type="PANTHER" id="PTHR13610:SF11">
    <property type="entry name" value="METHYLTRANSFERASE DOMAIN-CONTAINING PROTEIN"/>
    <property type="match status" value="1"/>
</dbReference>
<sequence length="173" mass="19321">MTILVPYVPTPIPVVYKMLELAGASSDDVLYDLGCGDGRIPIIAARDFGVKRAYCVEIRSDLARQAAENARKQGVSDKVIVVNEDMFRVKLTDATIVTLFLLTSVNDALATKLTSELKYGTRIVSHEFRITKWRPLVYATINDGRVSHNIYLYIIGWSETSNTILRARNHGSM</sequence>
<keyword evidence="3" id="KW-0949">S-adenosyl-L-methionine</keyword>
<protein>
    <submittedName>
        <fullName evidence="5">Conserved crenarchaeal protein</fullName>
    </submittedName>
</protein>
<dbReference type="EMBL" id="CP000493">
    <property type="protein sequence ID" value="ABM81106.1"/>
    <property type="molecule type" value="Genomic_DNA"/>
</dbReference>
<dbReference type="KEGG" id="hbu:Hbut_1276"/>
<dbReference type="EnsemblBacteria" id="ABM81106">
    <property type="protein sequence ID" value="ABM81106"/>
    <property type="gene ID" value="Hbut_1276"/>
</dbReference>
<dbReference type="RefSeq" id="WP_011822424.1">
    <property type="nucleotide sequence ID" value="NC_008818.1"/>
</dbReference>
<dbReference type="GO" id="GO:0016279">
    <property type="term" value="F:protein-lysine N-methyltransferase activity"/>
    <property type="evidence" value="ECO:0007669"/>
    <property type="project" value="InterPro"/>
</dbReference>
<name>A2BM95_HYPBU</name>
<accession>A2BM95</accession>
<evidence type="ECO:0000313" key="6">
    <source>
        <dbReference type="Proteomes" id="UP000002593"/>
    </source>
</evidence>
<proteinExistence type="predicted"/>
<dbReference type="InterPro" id="IPR041698">
    <property type="entry name" value="Methyltransf_25"/>
</dbReference>
<dbReference type="HOGENOM" id="CLU_068443_2_1_2"/>
<dbReference type="InterPro" id="IPR029063">
    <property type="entry name" value="SAM-dependent_MTases_sf"/>
</dbReference>
<gene>
    <name evidence="5" type="ordered locus">Hbut_1276</name>
</gene>
<dbReference type="Pfam" id="PF13649">
    <property type="entry name" value="Methyltransf_25"/>
    <property type="match status" value="1"/>
</dbReference>
<dbReference type="InterPro" id="IPR026170">
    <property type="entry name" value="FAM173A/B"/>
</dbReference>
<keyword evidence="1" id="KW-0489">Methyltransferase</keyword>
<dbReference type="PANTHER" id="PTHR13610">
    <property type="entry name" value="METHYLTRANSFERASE DOMAIN-CONTAINING PROTEIN"/>
    <property type="match status" value="1"/>
</dbReference>
<dbReference type="AlphaFoldDB" id="A2BM95"/>
<dbReference type="GeneID" id="4781526"/>